<dbReference type="EMBL" id="AAPJ01000002">
    <property type="protein sequence ID" value="EAS50673.1"/>
    <property type="molecule type" value="Genomic_DNA"/>
</dbReference>
<gene>
    <name evidence="2" type="ORF">SI859A1_00796</name>
</gene>
<feature type="chain" id="PRO_5004198020" description="Secreted protein" evidence="1">
    <location>
        <begin position="22"/>
        <end position="236"/>
    </location>
</feature>
<sequence length="236" mass="26106">MSKTAYIYSIALALYATPAFSQDPQEIYEIGLAAQLAKQCDTLKLSDKSKYDAEIHSKSPYFAKGVSKVAILFAQSTQEYDQAIICSQFSGKLGDRLVDVIAPVPSKPDNPGKPFAYICAVDELELKIGDEISKKDMSNIGVSSLITEVEIIHCAQECITANFSHQDDNLRRIYIAEDGQKFITSIIAIAIAGLYQRERQMDDYLAEYDYTATCIDAEDSSTAQELAESIRKRAAK</sequence>
<name>Q1YK50_AURMS</name>
<dbReference type="RefSeq" id="WP_009208664.1">
    <property type="nucleotide sequence ID" value="NZ_BBWP01000053.1"/>
</dbReference>
<keyword evidence="1" id="KW-0732">Signal</keyword>
<comment type="caution">
    <text evidence="2">The sequence shown here is derived from an EMBL/GenBank/DDBJ whole genome shotgun (WGS) entry which is preliminary data.</text>
</comment>
<dbReference type="AlphaFoldDB" id="Q1YK50"/>
<evidence type="ECO:0000313" key="2">
    <source>
        <dbReference type="EMBL" id="EAS50673.1"/>
    </source>
</evidence>
<dbReference type="HOGENOM" id="CLU_1174350_0_0_5"/>
<accession>Q1YK50</accession>
<dbReference type="Proteomes" id="UP000000321">
    <property type="component" value="Unassembled WGS sequence"/>
</dbReference>
<dbReference type="BioCyc" id="AURANTIMONAS:SI859A1_00796-MONOMER"/>
<proteinExistence type="predicted"/>
<organism evidence="2 3">
    <name type="scientific">Aurantimonas manganoxydans (strain ATCC BAA-1229 / DSM 21871 / SI85-9A1)</name>
    <dbReference type="NCBI Taxonomy" id="287752"/>
    <lineage>
        <taxon>Bacteria</taxon>
        <taxon>Pseudomonadati</taxon>
        <taxon>Pseudomonadota</taxon>
        <taxon>Alphaproteobacteria</taxon>
        <taxon>Hyphomicrobiales</taxon>
        <taxon>Aurantimonadaceae</taxon>
        <taxon>Aurantimonas</taxon>
    </lineage>
</organism>
<feature type="signal peptide" evidence="1">
    <location>
        <begin position="1"/>
        <end position="21"/>
    </location>
</feature>
<evidence type="ECO:0000313" key="3">
    <source>
        <dbReference type="Proteomes" id="UP000000321"/>
    </source>
</evidence>
<reference evidence="2 3" key="1">
    <citation type="journal article" date="2008" name="Appl. Environ. Microbiol.">
        <title>Genomic insights into Mn(II) oxidation by the marine alphaproteobacterium Aurantimonas sp. strain SI85-9A1.</title>
        <authorList>
            <person name="Dick G.J."/>
            <person name="Podell S."/>
            <person name="Johnson H.A."/>
            <person name="Rivera-Espinoza Y."/>
            <person name="Bernier-Latmani R."/>
            <person name="McCarthy J.K."/>
            <person name="Torpey J.W."/>
            <person name="Clement B.G."/>
            <person name="Gaasterland T."/>
            <person name="Tebo B.M."/>
        </authorList>
    </citation>
    <scope>NUCLEOTIDE SEQUENCE [LARGE SCALE GENOMIC DNA]</scope>
    <source>
        <strain evidence="2 3">SI85-9A1</strain>
    </source>
</reference>
<evidence type="ECO:0000256" key="1">
    <source>
        <dbReference type="SAM" id="SignalP"/>
    </source>
</evidence>
<keyword evidence="3" id="KW-1185">Reference proteome</keyword>
<protein>
    <recommendedName>
        <fullName evidence="4">Secreted protein</fullName>
    </recommendedName>
</protein>
<evidence type="ECO:0008006" key="4">
    <source>
        <dbReference type="Google" id="ProtNLM"/>
    </source>
</evidence>